<evidence type="ECO:0000313" key="16">
    <source>
        <dbReference type="EMBL" id="TDP33198.1"/>
    </source>
</evidence>
<feature type="transmembrane region" description="Helical" evidence="10">
    <location>
        <begin position="600"/>
        <end position="617"/>
    </location>
</feature>
<keyword evidence="3" id="KW-0050">Antiport</keyword>
<evidence type="ECO:0000259" key="11">
    <source>
        <dbReference type="Pfam" id="PF00361"/>
    </source>
</evidence>
<feature type="transmembrane region" description="Helical" evidence="10">
    <location>
        <begin position="297"/>
        <end position="316"/>
    </location>
</feature>
<protein>
    <submittedName>
        <fullName evidence="16">Multisubunit potassium/proton antiporter PhaA subunit /multisubunit potassium/proton antiporter PhaB subunit</fullName>
    </submittedName>
</protein>
<dbReference type="PANTHER" id="PTHR43373">
    <property type="entry name" value="NA(+)/H(+) ANTIPORTER SUBUNIT"/>
    <property type="match status" value="1"/>
</dbReference>
<dbReference type="Pfam" id="PF13244">
    <property type="entry name" value="MbhD"/>
    <property type="match status" value="1"/>
</dbReference>
<dbReference type="EMBL" id="SNXI01000007">
    <property type="protein sequence ID" value="TDP33198.1"/>
    <property type="molecule type" value="Genomic_DNA"/>
</dbReference>
<feature type="transmembrane region" description="Helical" evidence="10">
    <location>
        <begin position="322"/>
        <end position="346"/>
    </location>
</feature>
<dbReference type="GO" id="GO:0005886">
    <property type="term" value="C:plasma membrane"/>
    <property type="evidence" value="ECO:0007669"/>
    <property type="project" value="UniProtKB-SubCell"/>
</dbReference>
<dbReference type="InterPro" id="IPR046806">
    <property type="entry name" value="MrpA_C/MbhE"/>
</dbReference>
<evidence type="ECO:0000256" key="9">
    <source>
        <dbReference type="RuleBase" id="RU000320"/>
    </source>
</evidence>
<feature type="transmembrane region" description="Helical" evidence="10">
    <location>
        <begin position="499"/>
        <end position="521"/>
    </location>
</feature>
<dbReference type="InterPro" id="IPR001750">
    <property type="entry name" value="ND/Mrp_TM"/>
</dbReference>
<dbReference type="Proteomes" id="UP000295531">
    <property type="component" value="Unassembled WGS sequence"/>
</dbReference>
<dbReference type="Pfam" id="PF20501">
    <property type="entry name" value="MbhE"/>
    <property type="match status" value="1"/>
</dbReference>
<keyword evidence="8 10" id="KW-0472">Membrane</keyword>
<dbReference type="PANTHER" id="PTHR43373:SF1">
    <property type="entry name" value="NA(+)_H(+) ANTIPORTER SUBUNIT A"/>
    <property type="match status" value="1"/>
</dbReference>
<comment type="subcellular location">
    <subcellularLocation>
        <location evidence="1">Cell membrane</location>
        <topology evidence="1">Multi-pass membrane protein</topology>
    </subcellularLocation>
    <subcellularLocation>
        <location evidence="9">Membrane</location>
        <topology evidence="9">Multi-pass membrane protein</topology>
    </subcellularLocation>
</comment>
<gene>
    <name evidence="16" type="ORF">DEU29_10717</name>
</gene>
<feature type="transmembrane region" description="Helical" evidence="10">
    <location>
        <begin position="30"/>
        <end position="47"/>
    </location>
</feature>
<feature type="transmembrane region" description="Helical" evidence="10">
    <location>
        <begin position="888"/>
        <end position="912"/>
    </location>
</feature>
<evidence type="ECO:0000256" key="7">
    <source>
        <dbReference type="ARBA" id="ARBA00023065"/>
    </source>
</evidence>
<feature type="transmembrane region" description="Helical" evidence="10">
    <location>
        <begin position="684"/>
        <end position="706"/>
    </location>
</feature>
<dbReference type="GO" id="GO:0015297">
    <property type="term" value="F:antiporter activity"/>
    <property type="evidence" value="ECO:0007669"/>
    <property type="project" value="UniProtKB-KW"/>
</dbReference>
<feature type="transmembrane region" description="Helical" evidence="10">
    <location>
        <begin position="457"/>
        <end position="479"/>
    </location>
</feature>
<evidence type="ECO:0000259" key="12">
    <source>
        <dbReference type="Pfam" id="PF00662"/>
    </source>
</evidence>
<evidence type="ECO:0000256" key="2">
    <source>
        <dbReference type="ARBA" id="ARBA00022448"/>
    </source>
</evidence>
<feature type="transmembrane region" description="Helical" evidence="10">
    <location>
        <begin position="163"/>
        <end position="185"/>
    </location>
</feature>
<feature type="transmembrane region" description="Helical" evidence="10">
    <location>
        <begin position="358"/>
        <end position="382"/>
    </location>
</feature>
<dbReference type="NCBIfam" id="NF009288">
    <property type="entry name" value="PRK12648.1"/>
    <property type="match status" value="1"/>
</dbReference>
<evidence type="ECO:0000256" key="3">
    <source>
        <dbReference type="ARBA" id="ARBA00022449"/>
    </source>
</evidence>
<feature type="domain" description="NADH:quinone oxidoreductase/Mrp antiporter transmembrane" evidence="11">
    <location>
        <begin position="126"/>
        <end position="404"/>
    </location>
</feature>
<feature type="transmembrane region" description="Helical" evidence="10">
    <location>
        <begin position="205"/>
        <end position="230"/>
    </location>
</feature>
<feature type="transmembrane region" description="Helical" evidence="10">
    <location>
        <begin position="813"/>
        <end position="833"/>
    </location>
</feature>
<evidence type="ECO:0000256" key="6">
    <source>
        <dbReference type="ARBA" id="ARBA00022989"/>
    </source>
</evidence>
<evidence type="ECO:0000256" key="8">
    <source>
        <dbReference type="ARBA" id="ARBA00023136"/>
    </source>
</evidence>
<evidence type="ECO:0000313" key="17">
    <source>
        <dbReference type="Proteomes" id="UP000295531"/>
    </source>
</evidence>
<dbReference type="InterPro" id="IPR001516">
    <property type="entry name" value="Proton_antipo_N"/>
</dbReference>
<dbReference type="Pfam" id="PF00662">
    <property type="entry name" value="Proton_antipo_N"/>
    <property type="match status" value="1"/>
</dbReference>
<feature type="domain" description="Na+/H+ antiporter MnhB subunit-related protein" evidence="13">
    <location>
        <begin position="787"/>
        <end position="910"/>
    </location>
</feature>
<keyword evidence="4" id="KW-1003">Cell membrane</keyword>
<dbReference type="RefSeq" id="WP_133539518.1">
    <property type="nucleotide sequence ID" value="NZ_SNXI01000007.1"/>
</dbReference>
<evidence type="ECO:0000256" key="4">
    <source>
        <dbReference type="ARBA" id="ARBA00022475"/>
    </source>
</evidence>
<sequence length="929" mass="100638">MNLLFIIMAPLFGALLPLLFKRTPRAVQTLITLAVPLSCIAVLLNYAPATFAGDVPKQFVEWLPALGLNFALRLDGLSLLFVSLILGIGVLIIGYAHYYLSRDDDEGRFYACLLLFMASMLGIVMADNILLMWAFWELTSISSFLLIGYWFHSSDARRGARMALATTGAGGLALLAGLLLIGNIAGSYQFDAVLAAADTIKNHDYYATALVLVLLGAFTKSAQFPFQFWLPHAMAAPTPVSAYLHSATMVKAGIFLLARFHPVLGGTEMWLTIVTVVGLITMLVGAYFALLKHDLKGLLAFSTVSHLGLICMLLGIGTEGAIVAALFHIINHACFKAALFMTAGIIDHESGTRDMRKLQGLMGLMPLTATLAMVVAASMAGIPPFNGFMSKELFLDQAVQQHLFGGLSWFVPILATVGAALSVAYSIRFIHDVFFNGDYKELPKKPHDPPRMMSAPVAILAIMCIAIGLAPMTMVSGILDVAASSVTNASTTVKLSLWHGFNLPLLMSFVAVVAGILIYAARDQLFTFNRQFDGQDAKHNFERIVQRISDRAAQLFDRLDTGSLQRYVAFVLISVIVIMLPSLIDLSAITGGKPQQPIDVVSMVGAIVLIAAAFATATLHRNRFVMLMMLSVVGLMVSLAFAHFSAPDLAMTQLVVEVVSIVLMILALFFMPQKTARASSGHRVFRDIIIASFIGGIVATLNFAILTSPAESISDFFIANAKIGGGGTNVVNVILVDFRGFDTLGEITVLAIAAAGIHKLLNKLKPFMPSSDVDGRPWHRIKHPLMLTNVANLVLPMAMMVAVYIFLRGHNLPGGGFIAGLIAASAMILQYIANGVDWVKGRFNVNYQSLMSIGVMIAALTGLGSWLFSKPFLTSWFTYLKWPVVGKWEFATALLFDLGVFLTVIGATMMILSNFGKMTTRHRPTYEGN</sequence>
<feature type="transmembrane region" description="Helical" evidence="10">
    <location>
        <begin position="845"/>
        <end position="868"/>
    </location>
</feature>
<evidence type="ECO:0000259" key="15">
    <source>
        <dbReference type="Pfam" id="PF20501"/>
    </source>
</evidence>
<accession>A0A4R6P5S0</accession>
<feature type="domain" description="MrpA C-terminal/MbhE" evidence="15">
    <location>
        <begin position="683"/>
        <end position="770"/>
    </location>
</feature>
<feature type="domain" description="MrpA C-terminal/MbhD" evidence="14">
    <location>
        <begin position="608"/>
        <end position="673"/>
    </location>
</feature>
<name>A0A4R6P5S0_9GAMM</name>
<dbReference type="GO" id="GO:0006811">
    <property type="term" value="P:monoatomic ion transport"/>
    <property type="evidence" value="ECO:0007669"/>
    <property type="project" value="UniProtKB-KW"/>
</dbReference>
<evidence type="ECO:0000256" key="10">
    <source>
        <dbReference type="SAM" id="Phobius"/>
    </source>
</evidence>
<feature type="transmembrane region" description="Helical" evidence="10">
    <location>
        <begin position="269"/>
        <end position="290"/>
    </location>
</feature>
<dbReference type="OrthoDB" id="9811798at2"/>
<keyword evidence="2" id="KW-0813">Transport</keyword>
<dbReference type="AlphaFoldDB" id="A0A4R6P5S0"/>
<feature type="transmembrane region" description="Helical" evidence="10">
    <location>
        <begin position="242"/>
        <end position="263"/>
    </location>
</feature>
<feature type="transmembrane region" description="Helical" evidence="10">
    <location>
        <begin position="624"/>
        <end position="644"/>
    </location>
</feature>
<dbReference type="PRINTS" id="PR01434">
    <property type="entry name" value="NADHDHGNASE5"/>
</dbReference>
<feature type="transmembrane region" description="Helical" evidence="10">
    <location>
        <begin position="785"/>
        <end position="807"/>
    </location>
</feature>
<keyword evidence="17" id="KW-1185">Reference proteome</keyword>
<reference evidence="16 17" key="1">
    <citation type="submission" date="2019-03" db="EMBL/GenBank/DDBJ databases">
        <title>Freshwater and sediment microbial communities from various areas in North America, analyzing microbe dynamics in response to fracking.</title>
        <authorList>
            <person name="Lamendella R."/>
        </authorList>
    </citation>
    <scope>NUCLEOTIDE SEQUENCE [LARGE SCALE GENOMIC DNA]</scope>
    <source>
        <strain evidence="16 17">18_TX</strain>
    </source>
</reference>
<organism evidence="16 17">
    <name type="scientific">Idiomarina aquatica</name>
    <dbReference type="NCBI Taxonomy" id="1327752"/>
    <lineage>
        <taxon>Bacteria</taxon>
        <taxon>Pseudomonadati</taxon>
        <taxon>Pseudomonadota</taxon>
        <taxon>Gammaproteobacteria</taxon>
        <taxon>Alteromonadales</taxon>
        <taxon>Idiomarinaceae</taxon>
        <taxon>Idiomarina</taxon>
    </lineage>
</organism>
<feature type="transmembrane region" description="Helical" evidence="10">
    <location>
        <begin position="567"/>
        <end position="588"/>
    </location>
</feature>
<keyword evidence="7" id="KW-0406">Ion transport</keyword>
<evidence type="ECO:0000256" key="1">
    <source>
        <dbReference type="ARBA" id="ARBA00004651"/>
    </source>
</evidence>
<feature type="transmembrane region" description="Helical" evidence="10">
    <location>
        <begin position="80"/>
        <end position="100"/>
    </location>
</feature>
<dbReference type="InterPro" id="IPR007182">
    <property type="entry name" value="MnhB"/>
</dbReference>
<dbReference type="InterPro" id="IPR025383">
    <property type="entry name" value="MrpA_C/MbhD"/>
</dbReference>
<evidence type="ECO:0000256" key="5">
    <source>
        <dbReference type="ARBA" id="ARBA00022692"/>
    </source>
</evidence>
<feature type="transmembrane region" description="Helical" evidence="10">
    <location>
        <begin position="107"/>
        <end position="126"/>
    </location>
</feature>
<feature type="transmembrane region" description="Helical" evidence="10">
    <location>
        <begin position="650"/>
        <end position="672"/>
    </location>
</feature>
<evidence type="ECO:0000259" key="13">
    <source>
        <dbReference type="Pfam" id="PF04039"/>
    </source>
</evidence>
<comment type="caution">
    <text evidence="16">The sequence shown here is derived from an EMBL/GenBank/DDBJ whole genome shotgun (WGS) entry which is preliminary data.</text>
</comment>
<keyword evidence="6 10" id="KW-1133">Transmembrane helix</keyword>
<proteinExistence type="predicted"/>
<keyword evidence="5 9" id="KW-0812">Transmembrane</keyword>
<dbReference type="Pfam" id="PF04039">
    <property type="entry name" value="MnhB"/>
    <property type="match status" value="1"/>
</dbReference>
<evidence type="ECO:0000259" key="14">
    <source>
        <dbReference type="Pfam" id="PF13244"/>
    </source>
</evidence>
<feature type="transmembrane region" description="Helical" evidence="10">
    <location>
        <begin position="132"/>
        <end position="151"/>
    </location>
</feature>
<dbReference type="Pfam" id="PF00361">
    <property type="entry name" value="Proton_antipo_M"/>
    <property type="match status" value="1"/>
</dbReference>
<feature type="domain" description="NADH-Ubiquinone oxidoreductase (complex I) chain 5 N-terminal" evidence="12">
    <location>
        <begin position="66"/>
        <end position="110"/>
    </location>
</feature>
<feature type="transmembrane region" description="Helical" evidence="10">
    <location>
        <begin position="402"/>
        <end position="425"/>
    </location>
</feature>
<dbReference type="InterPro" id="IPR050616">
    <property type="entry name" value="CPA3_Na-H_Antiporter_A"/>
</dbReference>